<evidence type="ECO:0000259" key="11">
    <source>
        <dbReference type="PROSITE" id="PS50893"/>
    </source>
</evidence>
<keyword evidence="6" id="KW-0677">Repeat</keyword>
<dbReference type="InterPro" id="IPR017871">
    <property type="entry name" value="ABC_transporter-like_CS"/>
</dbReference>
<dbReference type="GeneID" id="85013660"/>
<dbReference type="CDD" id="cd03215">
    <property type="entry name" value="ABC_Carb_Monos_II"/>
    <property type="match status" value="1"/>
</dbReference>
<dbReference type="Pfam" id="PF00005">
    <property type="entry name" value="ABC_tran"/>
    <property type="match status" value="2"/>
</dbReference>
<evidence type="ECO:0000256" key="10">
    <source>
        <dbReference type="ARBA" id="ARBA00023136"/>
    </source>
</evidence>
<dbReference type="Gene3D" id="3.40.50.300">
    <property type="entry name" value="P-loop containing nucleotide triphosphate hydrolases"/>
    <property type="match status" value="2"/>
</dbReference>
<dbReference type="PROSITE" id="PS00211">
    <property type="entry name" value="ABC_TRANSPORTER_1"/>
    <property type="match status" value="1"/>
</dbReference>
<evidence type="ECO:0000256" key="8">
    <source>
        <dbReference type="ARBA" id="ARBA00022840"/>
    </source>
</evidence>
<dbReference type="CDD" id="cd03216">
    <property type="entry name" value="ABC_Carb_Monos_I"/>
    <property type="match status" value="1"/>
</dbReference>
<dbReference type="PANTHER" id="PTHR43790:SF3">
    <property type="entry name" value="D-ALLOSE IMPORT ATP-BINDING PROTEIN ALSA-RELATED"/>
    <property type="match status" value="1"/>
</dbReference>
<sequence>MEALLSMKNIKKSFSGVAALKNAELELNKGEVVALMGENGAGKSTLMKILTGIYSKDEGSIHFEGKEVEYKSVSESEAAGIAIVHQELNMMNDLTVAQNLFIGQERMSGFFIDDKKMERDAEELFKKLNVHIKPSAKIGELTVGKQQMVEIAKAISTQAKVIVFDEPTAALSNSEIEELFKVIRDLREKGTGIIYISHRMDEINVISDKVTVMRDGEYVGSLVTKECTKDDIIKMMVGRTVFMDPKTESAVKEGAEVVLKCEHLSRGKAVKDVSFELRKGEILGFSGLMGAGRTEVARLLFGADKRDSGKIYIHGKEVDIQSTEDAVKAGIGYLSEDRKRYGLLVDKTVEENTCLASLEKFQKGFFIDEKKCKERSEKYVEELRTKTPSVSQIIKKLSGGNQQKVVIAKWLLKDSEILIFDEPTRGIDVGAKSEIYELMERLVSEGKSIIMISSELPEILRMSDRIIVMCEGRVTGCLDIAEVNQEAIMTCATNRQGE</sequence>
<evidence type="ECO:0000256" key="1">
    <source>
        <dbReference type="ARBA" id="ARBA00004202"/>
    </source>
</evidence>
<evidence type="ECO:0000256" key="4">
    <source>
        <dbReference type="ARBA" id="ARBA00022475"/>
    </source>
</evidence>
<reference evidence="12 13" key="1">
    <citation type="submission" date="2020-08" db="EMBL/GenBank/DDBJ databases">
        <title>Genomic Encyclopedia of Type Strains, Phase IV (KMG-IV): sequencing the most valuable type-strain genomes for metagenomic binning, comparative biology and taxonomic classification.</title>
        <authorList>
            <person name="Goeker M."/>
        </authorList>
    </citation>
    <scope>NUCLEOTIDE SEQUENCE [LARGE SCALE GENOMIC DNA]</scope>
    <source>
        <strain evidence="12 13">DSM 17245</strain>
    </source>
</reference>
<keyword evidence="8 12" id="KW-0067">ATP-binding</keyword>
<dbReference type="SMART" id="SM00382">
    <property type="entry name" value="AAA"/>
    <property type="match status" value="2"/>
</dbReference>
<keyword evidence="9" id="KW-1278">Translocase</keyword>
<dbReference type="GO" id="GO:0005524">
    <property type="term" value="F:ATP binding"/>
    <property type="evidence" value="ECO:0007669"/>
    <property type="project" value="UniProtKB-KW"/>
</dbReference>
<dbReference type="PROSITE" id="PS50893">
    <property type="entry name" value="ABC_TRANSPORTER_2"/>
    <property type="match status" value="2"/>
</dbReference>
<gene>
    <name evidence="12" type="ORF">HNQ46_000084</name>
</gene>
<dbReference type="InterPro" id="IPR003593">
    <property type="entry name" value="AAA+_ATPase"/>
</dbReference>
<evidence type="ECO:0000256" key="3">
    <source>
        <dbReference type="ARBA" id="ARBA00022448"/>
    </source>
</evidence>
<dbReference type="RefSeq" id="WP_183681490.1">
    <property type="nucleotide sequence ID" value="NZ_CAUQVT010000102.1"/>
</dbReference>
<dbReference type="GO" id="GO:0005886">
    <property type="term" value="C:plasma membrane"/>
    <property type="evidence" value="ECO:0007669"/>
    <property type="project" value="UniProtKB-SubCell"/>
</dbReference>
<comment type="subcellular location">
    <subcellularLocation>
        <location evidence="2">Cell inner membrane</location>
    </subcellularLocation>
    <subcellularLocation>
        <location evidence="1">Cell membrane</location>
        <topology evidence="1">Peripheral membrane protein</topology>
    </subcellularLocation>
</comment>
<feature type="domain" description="ABC transporter" evidence="11">
    <location>
        <begin position="245"/>
        <end position="496"/>
    </location>
</feature>
<evidence type="ECO:0000313" key="13">
    <source>
        <dbReference type="Proteomes" id="UP000522163"/>
    </source>
</evidence>
<keyword evidence="7" id="KW-0547">Nucleotide-binding</keyword>
<keyword evidence="4" id="KW-1003">Cell membrane</keyword>
<dbReference type="SUPFAM" id="SSF52540">
    <property type="entry name" value="P-loop containing nucleoside triphosphate hydrolases"/>
    <property type="match status" value="2"/>
</dbReference>
<proteinExistence type="predicted"/>
<dbReference type="InterPro" id="IPR003439">
    <property type="entry name" value="ABC_transporter-like_ATP-bd"/>
</dbReference>
<accession>A0A7W9SDE3</accession>
<evidence type="ECO:0000256" key="9">
    <source>
        <dbReference type="ARBA" id="ARBA00022967"/>
    </source>
</evidence>
<name>A0A7W9SDE3_9FIRM</name>
<evidence type="ECO:0000256" key="7">
    <source>
        <dbReference type="ARBA" id="ARBA00022741"/>
    </source>
</evidence>
<evidence type="ECO:0000256" key="5">
    <source>
        <dbReference type="ARBA" id="ARBA00022597"/>
    </source>
</evidence>
<dbReference type="GO" id="GO:0016887">
    <property type="term" value="F:ATP hydrolysis activity"/>
    <property type="evidence" value="ECO:0007669"/>
    <property type="project" value="InterPro"/>
</dbReference>
<evidence type="ECO:0000256" key="2">
    <source>
        <dbReference type="ARBA" id="ARBA00004533"/>
    </source>
</evidence>
<organism evidence="12 13">
    <name type="scientific">Oribacterium sinus</name>
    <dbReference type="NCBI Taxonomy" id="237576"/>
    <lineage>
        <taxon>Bacteria</taxon>
        <taxon>Bacillati</taxon>
        <taxon>Bacillota</taxon>
        <taxon>Clostridia</taxon>
        <taxon>Lachnospirales</taxon>
        <taxon>Lachnospiraceae</taxon>
        <taxon>Oribacterium</taxon>
    </lineage>
</organism>
<evidence type="ECO:0000256" key="6">
    <source>
        <dbReference type="ARBA" id="ARBA00022737"/>
    </source>
</evidence>
<dbReference type="EMBL" id="JACHHH010000001">
    <property type="protein sequence ID" value="MBB6040123.1"/>
    <property type="molecule type" value="Genomic_DNA"/>
</dbReference>
<evidence type="ECO:0000313" key="12">
    <source>
        <dbReference type="EMBL" id="MBB6040123.1"/>
    </source>
</evidence>
<dbReference type="Proteomes" id="UP000522163">
    <property type="component" value="Unassembled WGS sequence"/>
</dbReference>
<dbReference type="PANTHER" id="PTHR43790">
    <property type="entry name" value="CARBOHYDRATE TRANSPORT ATP-BINDING PROTEIN MG119-RELATED"/>
    <property type="match status" value="1"/>
</dbReference>
<dbReference type="InterPro" id="IPR027417">
    <property type="entry name" value="P-loop_NTPase"/>
</dbReference>
<dbReference type="AlphaFoldDB" id="A0A7W9SDE3"/>
<feature type="domain" description="ABC transporter" evidence="11">
    <location>
        <begin position="5"/>
        <end position="240"/>
    </location>
</feature>
<dbReference type="InterPro" id="IPR050107">
    <property type="entry name" value="ABC_carbohydrate_import_ATPase"/>
</dbReference>
<keyword evidence="10" id="KW-0472">Membrane</keyword>
<keyword evidence="3" id="KW-0813">Transport</keyword>
<dbReference type="GO" id="GO:0015749">
    <property type="term" value="P:monosaccharide transmembrane transport"/>
    <property type="evidence" value="ECO:0007669"/>
    <property type="project" value="UniProtKB-ARBA"/>
</dbReference>
<keyword evidence="5" id="KW-0762">Sugar transport</keyword>
<dbReference type="FunFam" id="3.40.50.300:FF:000126">
    <property type="entry name" value="Galactose/methyl galactoside import ATP-binding protein MglA"/>
    <property type="match status" value="1"/>
</dbReference>
<protein>
    <submittedName>
        <fullName evidence="12">Ribose transport system ATP-binding protein</fullName>
    </submittedName>
</protein>
<dbReference type="FunFam" id="3.40.50.300:FF:000127">
    <property type="entry name" value="Ribose import ATP-binding protein RbsA"/>
    <property type="match status" value="1"/>
</dbReference>
<comment type="caution">
    <text evidence="12">The sequence shown here is derived from an EMBL/GenBank/DDBJ whole genome shotgun (WGS) entry which is preliminary data.</text>
</comment>